<gene>
    <name evidence="4" type="ORF">NCTC5051_03279</name>
    <name evidence="3" type="ORF">NCTC5052_01169</name>
    <name evidence="2" type="ORF">NCTC9601_06870</name>
</gene>
<evidence type="ECO:0000313" key="3">
    <source>
        <dbReference type="EMBL" id="STT92785.1"/>
    </source>
</evidence>
<organism evidence="4 7">
    <name type="scientific">Klebsiella pneumoniae</name>
    <dbReference type="NCBI Taxonomy" id="573"/>
    <lineage>
        <taxon>Bacteria</taxon>
        <taxon>Pseudomonadati</taxon>
        <taxon>Pseudomonadota</taxon>
        <taxon>Gammaproteobacteria</taxon>
        <taxon>Enterobacterales</taxon>
        <taxon>Enterobacteriaceae</taxon>
        <taxon>Klebsiella/Raoultella group</taxon>
        <taxon>Klebsiella</taxon>
        <taxon>Klebsiella pneumoniae complex</taxon>
    </lineage>
</organism>
<evidence type="ECO:0000313" key="6">
    <source>
        <dbReference type="Proteomes" id="UP000254103"/>
    </source>
</evidence>
<reference evidence="5 6" key="1">
    <citation type="submission" date="2018-06" db="EMBL/GenBank/DDBJ databases">
        <authorList>
            <consortium name="Pathogen Informatics"/>
            <person name="Doyle S."/>
        </authorList>
    </citation>
    <scope>NUCLEOTIDE SEQUENCE [LARGE SCALE GENOMIC DNA]</scope>
    <source>
        <strain evidence="4 7">NCTC5051</strain>
        <strain evidence="3 6">NCTC5052</strain>
        <strain evidence="2 5">NCTC9601</strain>
    </source>
</reference>
<protein>
    <submittedName>
        <fullName evidence="4">Uncharacterized protein</fullName>
    </submittedName>
</protein>
<feature type="region of interest" description="Disordered" evidence="1">
    <location>
        <begin position="82"/>
        <end position="124"/>
    </location>
</feature>
<evidence type="ECO:0000313" key="4">
    <source>
        <dbReference type="EMBL" id="STU52062.1"/>
    </source>
</evidence>
<dbReference type="EMBL" id="UGLU01000001">
    <property type="protein sequence ID" value="STU52062.1"/>
    <property type="molecule type" value="Genomic_DNA"/>
</dbReference>
<sequence length="124" mass="13664">MSREALNKCASAGQTFGEVLGTALSVLLWPLPKLMEGVGWLLEKLDLIPNGIERARLEAARLRAIPVMWEWDEKSGRMVKREWQWSSEKPASKGNAPPPNVLGGNSGTERRLGQIADNTKGLLD</sequence>
<evidence type="ECO:0000313" key="5">
    <source>
        <dbReference type="Proteomes" id="UP000251123"/>
    </source>
</evidence>
<evidence type="ECO:0000256" key="1">
    <source>
        <dbReference type="SAM" id="MobiDB-lite"/>
    </source>
</evidence>
<dbReference type="EMBL" id="UGLJ01000002">
    <property type="protein sequence ID" value="STT92785.1"/>
    <property type="molecule type" value="Genomic_DNA"/>
</dbReference>
<dbReference type="EMBL" id="UASN01000024">
    <property type="protein sequence ID" value="SQC71727.1"/>
    <property type="molecule type" value="Genomic_DNA"/>
</dbReference>
<dbReference type="AlphaFoldDB" id="A0A2X3DMC5"/>
<dbReference type="Proteomes" id="UP000254141">
    <property type="component" value="Unassembled WGS sequence"/>
</dbReference>
<accession>A0A2X3DMC5</accession>
<name>A0A2X3DMC5_KLEPN</name>
<evidence type="ECO:0000313" key="7">
    <source>
        <dbReference type="Proteomes" id="UP000254141"/>
    </source>
</evidence>
<evidence type="ECO:0000313" key="2">
    <source>
        <dbReference type="EMBL" id="SQC71727.1"/>
    </source>
</evidence>
<dbReference type="Proteomes" id="UP000251123">
    <property type="component" value="Unassembled WGS sequence"/>
</dbReference>
<dbReference type="Proteomes" id="UP000254103">
    <property type="component" value="Unassembled WGS sequence"/>
</dbReference>
<proteinExistence type="predicted"/>